<accession>A0A9X9G0H9</accession>
<evidence type="ECO:0000313" key="3">
    <source>
        <dbReference type="Proteomes" id="UP000321307"/>
    </source>
</evidence>
<dbReference type="EMBL" id="VOUP01000052">
    <property type="protein sequence ID" value="TXE22830.1"/>
    <property type="molecule type" value="Genomic_DNA"/>
</dbReference>
<comment type="caution">
    <text evidence="2">The sequence shown here is derived from an EMBL/GenBank/DDBJ whole genome shotgun (WGS) entry which is preliminary data.</text>
</comment>
<protein>
    <submittedName>
        <fullName evidence="2">Antitermination protein</fullName>
    </submittedName>
</protein>
<feature type="region of interest" description="Disordered" evidence="1">
    <location>
        <begin position="24"/>
        <end position="44"/>
    </location>
</feature>
<dbReference type="Pfam" id="PF06323">
    <property type="entry name" value="Phage_antiter_Q"/>
    <property type="match status" value="1"/>
</dbReference>
<evidence type="ECO:0000313" key="2">
    <source>
        <dbReference type="EMBL" id="TXE22830.1"/>
    </source>
</evidence>
<proteinExistence type="predicted"/>
<dbReference type="Proteomes" id="UP000321307">
    <property type="component" value="Unassembled WGS sequence"/>
</dbReference>
<sequence length="229" mass="26904">MNAQQLEFIRLELTRALLDDSGGTKGQLEAFSEHPPADNKSYPRQHIHKVELEGERWVNTDNSAVYVLETRSRRRPMPPMKEHTFATCSWRRAVMMLDEYQQAWVRYCYGYDLSFRYQIAICEYIWKGYEAELADKNIQRRVKNKLVSLVWLAVQDVAAKNSNESYREYAGSALANLMSITRQTWGECYARHWHELKERAMALDLTALQATLIRHEQVNTQRILQNLTE</sequence>
<organism evidence="2 3">
    <name type="scientific">Serratia ureilytica</name>
    <dbReference type="NCBI Taxonomy" id="300181"/>
    <lineage>
        <taxon>Bacteria</taxon>
        <taxon>Pseudomonadati</taxon>
        <taxon>Pseudomonadota</taxon>
        <taxon>Gammaproteobacteria</taxon>
        <taxon>Enterobacterales</taxon>
        <taxon>Yersiniaceae</taxon>
        <taxon>Serratia</taxon>
    </lineage>
</organism>
<dbReference type="RefSeq" id="WP_070914856.1">
    <property type="nucleotide sequence ID" value="NZ_VOUP01000052.1"/>
</dbReference>
<dbReference type="InterPro" id="IPR010455">
    <property type="entry name" value="Phage_82_GpQ"/>
</dbReference>
<reference evidence="2 3" key="1">
    <citation type="submission" date="2019-07" db="EMBL/GenBank/DDBJ databases">
        <title>Serratia strains were isolated from fresh produce.</title>
        <authorList>
            <person name="Cho G.-S."/>
            <person name="Stein M."/>
            <person name="Lee W."/>
            <person name="Suh S.H."/>
            <person name="Franz C.M.A.P."/>
        </authorList>
    </citation>
    <scope>NUCLEOTIDE SEQUENCE [LARGE SCALE GENOMIC DNA]</scope>
    <source>
        <strain evidence="2 3">S17</strain>
    </source>
</reference>
<evidence type="ECO:0000256" key="1">
    <source>
        <dbReference type="SAM" id="MobiDB-lite"/>
    </source>
</evidence>
<gene>
    <name evidence="2" type="ORF">FOT63_24780</name>
</gene>
<dbReference type="AlphaFoldDB" id="A0A9X9G0H9"/>
<name>A0A9X9G0H9_9GAMM</name>